<proteinExistence type="inferred from homology"/>
<keyword evidence="13" id="KW-1185">Reference proteome</keyword>
<evidence type="ECO:0000256" key="7">
    <source>
        <dbReference type="ARBA" id="ARBA00022833"/>
    </source>
</evidence>
<evidence type="ECO:0000256" key="6">
    <source>
        <dbReference type="ARBA" id="ARBA00022801"/>
    </source>
</evidence>
<evidence type="ECO:0000256" key="11">
    <source>
        <dbReference type="RuleBase" id="RU361274"/>
    </source>
</evidence>
<dbReference type="GO" id="GO:0016787">
    <property type="term" value="F:hydrolase activity"/>
    <property type="evidence" value="ECO:0007669"/>
    <property type="project" value="UniProtKB-KW"/>
</dbReference>
<comment type="similarity">
    <text evidence="3 11">Belongs to the purine nucleoside phosphorylase YfiH/LACC1 family.</text>
</comment>
<keyword evidence="7" id="KW-0862">Zinc</keyword>
<dbReference type="eggNOG" id="COG1496">
    <property type="taxonomic scope" value="Bacteria"/>
</dbReference>
<dbReference type="InterPro" id="IPR003730">
    <property type="entry name" value="Cu_polyphenol_OxRdtase"/>
</dbReference>
<keyword evidence="5" id="KW-0479">Metal-binding</keyword>
<evidence type="ECO:0000256" key="3">
    <source>
        <dbReference type="ARBA" id="ARBA00007353"/>
    </source>
</evidence>
<evidence type="ECO:0000256" key="8">
    <source>
        <dbReference type="ARBA" id="ARBA00047989"/>
    </source>
</evidence>
<organism evidence="12 13">
    <name type="scientific">Desulfosporosinus acidiphilus (strain DSM 22704 / JCM 16185 / SJ4)</name>
    <dbReference type="NCBI Taxonomy" id="646529"/>
    <lineage>
        <taxon>Bacteria</taxon>
        <taxon>Bacillati</taxon>
        <taxon>Bacillota</taxon>
        <taxon>Clostridia</taxon>
        <taxon>Eubacteriales</taxon>
        <taxon>Desulfitobacteriaceae</taxon>
        <taxon>Desulfosporosinus</taxon>
    </lineage>
</organism>
<dbReference type="OrthoDB" id="4279at2"/>
<evidence type="ECO:0000256" key="4">
    <source>
        <dbReference type="ARBA" id="ARBA00022679"/>
    </source>
</evidence>
<protein>
    <recommendedName>
        <fullName evidence="11">Purine nucleoside phosphorylase</fullName>
    </recommendedName>
</protein>
<comment type="catalytic activity">
    <reaction evidence="10">
        <text>S-methyl-5'-thioadenosine + phosphate = 5-(methylsulfanyl)-alpha-D-ribose 1-phosphate + adenine</text>
        <dbReference type="Rhea" id="RHEA:11852"/>
        <dbReference type="ChEBI" id="CHEBI:16708"/>
        <dbReference type="ChEBI" id="CHEBI:17509"/>
        <dbReference type="ChEBI" id="CHEBI:43474"/>
        <dbReference type="ChEBI" id="CHEBI:58533"/>
        <dbReference type="EC" id="2.4.2.28"/>
    </reaction>
    <physiologicalReaction direction="left-to-right" evidence="10">
        <dbReference type="Rhea" id="RHEA:11853"/>
    </physiologicalReaction>
</comment>
<dbReference type="AlphaFoldDB" id="I4DA02"/>
<keyword evidence="6" id="KW-0378">Hydrolase</keyword>
<dbReference type="Pfam" id="PF02578">
    <property type="entry name" value="Cu-oxidase_4"/>
    <property type="match status" value="1"/>
</dbReference>
<evidence type="ECO:0000313" key="12">
    <source>
        <dbReference type="EMBL" id="AFM42626.1"/>
    </source>
</evidence>
<dbReference type="InterPro" id="IPR038371">
    <property type="entry name" value="Cu_polyphenol_OxRdtase_sf"/>
</dbReference>
<dbReference type="STRING" id="646529.Desaci_3745"/>
<dbReference type="Proteomes" id="UP000002892">
    <property type="component" value="Chromosome"/>
</dbReference>
<accession>I4DA02</accession>
<evidence type="ECO:0000256" key="2">
    <source>
        <dbReference type="ARBA" id="ARBA00003215"/>
    </source>
</evidence>
<dbReference type="Gene3D" id="3.60.140.10">
    <property type="entry name" value="CNF1/YfiH-like putative cysteine hydrolases"/>
    <property type="match status" value="1"/>
</dbReference>
<evidence type="ECO:0000256" key="1">
    <source>
        <dbReference type="ARBA" id="ARBA00000553"/>
    </source>
</evidence>
<dbReference type="RefSeq" id="WP_014828613.1">
    <property type="nucleotide sequence ID" value="NC_018068.1"/>
</dbReference>
<dbReference type="EMBL" id="CP003639">
    <property type="protein sequence ID" value="AFM42626.1"/>
    <property type="molecule type" value="Genomic_DNA"/>
</dbReference>
<dbReference type="GO" id="GO:0005507">
    <property type="term" value="F:copper ion binding"/>
    <property type="evidence" value="ECO:0007669"/>
    <property type="project" value="TreeGrafter"/>
</dbReference>
<evidence type="ECO:0000256" key="10">
    <source>
        <dbReference type="ARBA" id="ARBA00049893"/>
    </source>
</evidence>
<comment type="catalytic activity">
    <reaction evidence="1">
        <text>inosine + phosphate = alpha-D-ribose 1-phosphate + hypoxanthine</text>
        <dbReference type="Rhea" id="RHEA:27646"/>
        <dbReference type="ChEBI" id="CHEBI:17368"/>
        <dbReference type="ChEBI" id="CHEBI:17596"/>
        <dbReference type="ChEBI" id="CHEBI:43474"/>
        <dbReference type="ChEBI" id="CHEBI:57720"/>
        <dbReference type="EC" id="2.4.2.1"/>
    </reaction>
    <physiologicalReaction direction="left-to-right" evidence="1">
        <dbReference type="Rhea" id="RHEA:27647"/>
    </physiologicalReaction>
</comment>
<comment type="function">
    <text evidence="2">Purine nucleoside enzyme that catalyzes the phosphorolysis of adenosine and inosine nucleosides, yielding D-ribose 1-phosphate and the respective free bases, adenine and hypoxanthine. Also catalyzes the phosphorolysis of S-methyl-5'-thioadenosine into adenine and S-methyl-5-thio-alpha-D-ribose 1-phosphate. Also has adenosine deaminase activity.</text>
</comment>
<dbReference type="CDD" id="cd16833">
    <property type="entry name" value="YfiH"/>
    <property type="match status" value="1"/>
</dbReference>
<keyword evidence="4" id="KW-0808">Transferase</keyword>
<dbReference type="KEGG" id="dai:Desaci_3745"/>
<dbReference type="HOGENOM" id="CLU_065784_0_0_9"/>
<dbReference type="SUPFAM" id="SSF64438">
    <property type="entry name" value="CNF1/YfiH-like putative cysteine hydrolases"/>
    <property type="match status" value="1"/>
</dbReference>
<comment type="catalytic activity">
    <reaction evidence="9">
        <text>adenosine + phosphate = alpha-D-ribose 1-phosphate + adenine</text>
        <dbReference type="Rhea" id="RHEA:27642"/>
        <dbReference type="ChEBI" id="CHEBI:16335"/>
        <dbReference type="ChEBI" id="CHEBI:16708"/>
        <dbReference type="ChEBI" id="CHEBI:43474"/>
        <dbReference type="ChEBI" id="CHEBI:57720"/>
        <dbReference type="EC" id="2.4.2.1"/>
    </reaction>
    <physiologicalReaction direction="left-to-right" evidence="9">
        <dbReference type="Rhea" id="RHEA:27643"/>
    </physiologicalReaction>
</comment>
<evidence type="ECO:0000256" key="9">
    <source>
        <dbReference type="ARBA" id="ARBA00048968"/>
    </source>
</evidence>
<comment type="catalytic activity">
    <reaction evidence="8">
        <text>adenosine + H2O + H(+) = inosine + NH4(+)</text>
        <dbReference type="Rhea" id="RHEA:24408"/>
        <dbReference type="ChEBI" id="CHEBI:15377"/>
        <dbReference type="ChEBI" id="CHEBI:15378"/>
        <dbReference type="ChEBI" id="CHEBI:16335"/>
        <dbReference type="ChEBI" id="CHEBI:17596"/>
        <dbReference type="ChEBI" id="CHEBI:28938"/>
        <dbReference type="EC" id="3.5.4.4"/>
    </reaction>
    <physiologicalReaction direction="left-to-right" evidence="8">
        <dbReference type="Rhea" id="RHEA:24409"/>
    </physiologicalReaction>
</comment>
<gene>
    <name evidence="12" type="ordered locus">Desaci_3745</name>
</gene>
<name>I4DA02_DESAJ</name>
<evidence type="ECO:0000256" key="5">
    <source>
        <dbReference type="ARBA" id="ARBA00022723"/>
    </source>
</evidence>
<sequence>MDWTWQTRGELSFLTISDWLEEGIDIGFSTRNGGVSIPPYDGLNLGLHVGDEAAAVLENRSRWLSLWGVPWAEAVVGEQVHGDKVAWIHNHDGGRGVLGLENVIPGVDGFITRSSVGLMTFYADCVPLFFYYPDLKAIGIAHAGWKGTVQKIGRKAIECFEEAGGRTENAWVAIGPSIGPCCYVVDERVAAQFHANFKETPFLRLISEGQYQLDLWEANRIVMMEKGVRPENLTMAALCTKDNPECFFSHRRDGSRTGRMAGWIRIRND</sequence>
<reference evidence="12 13" key="1">
    <citation type="journal article" date="2012" name="J. Bacteriol.">
        <title>Complete genome sequences of Desulfosporosinus orientis DSM765T, Desulfosporosinus youngiae DSM17734T, Desulfosporosinus meridiei DSM13257T, and Desulfosporosinus acidiphilus DSM22704T.</title>
        <authorList>
            <person name="Pester M."/>
            <person name="Brambilla E."/>
            <person name="Alazard D."/>
            <person name="Rattei T."/>
            <person name="Weinmaier T."/>
            <person name="Han J."/>
            <person name="Lucas S."/>
            <person name="Lapidus A."/>
            <person name="Cheng J.F."/>
            <person name="Goodwin L."/>
            <person name="Pitluck S."/>
            <person name="Peters L."/>
            <person name="Ovchinnikova G."/>
            <person name="Teshima H."/>
            <person name="Detter J.C."/>
            <person name="Han C.S."/>
            <person name="Tapia R."/>
            <person name="Land M.L."/>
            <person name="Hauser L."/>
            <person name="Kyrpides N.C."/>
            <person name="Ivanova N.N."/>
            <person name="Pagani I."/>
            <person name="Huntmann M."/>
            <person name="Wei C.L."/>
            <person name="Davenport K.W."/>
            <person name="Daligault H."/>
            <person name="Chain P.S."/>
            <person name="Chen A."/>
            <person name="Mavromatis K."/>
            <person name="Markowitz V."/>
            <person name="Szeto E."/>
            <person name="Mikhailova N."/>
            <person name="Pati A."/>
            <person name="Wagner M."/>
            <person name="Woyke T."/>
            <person name="Ollivier B."/>
            <person name="Klenk H.P."/>
            <person name="Spring S."/>
            <person name="Loy A."/>
        </authorList>
    </citation>
    <scope>NUCLEOTIDE SEQUENCE [LARGE SCALE GENOMIC DNA]</scope>
    <source>
        <strain evidence="13">DSM 22704 / JCM 16185 / SJ4</strain>
    </source>
</reference>
<dbReference type="NCBIfam" id="TIGR00726">
    <property type="entry name" value="peptidoglycan editing factor PgeF"/>
    <property type="match status" value="1"/>
</dbReference>
<dbReference type="GO" id="GO:0017061">
    <property type="term" value="F:S-methyl-5-thioadenosine phosphorylase activity"/>
    <property type="evidence" value="ECO:0007669"/>
    <property type="project" value="UniProtKB-EC"/>
</dbReference>
<dbReference type="InterPro" id="IPR011324">
    <property type="entry name" value="Cytotoxic_necrot_fac-like_cat"/>
</dbReference>
<evidence type="ECO:0000313" key="13">
    <source>
        <dbReference type="Proteomes" id="UP000002892"/>
    </source>
</evidence>
<dbReference type="PANTHER" id="PTHR30616">
    <property type="entry name" value="UNCHARACTERIZED PROTEIN YFIH"/>
    <property type="match status" value="1"/>
</dbReference>
<dbReference type="PANTHER" id="PTHR30616:SF2">
    <property type="entry name" value="PURINE NUCLEOSIDE PHOSPHORYLASE LACC1"/>
    <property type="match status" value="1"/>
</dbReference>